<dbReference type="AlphaFoldDB" id="A0A1G7DIR3"/>
<organism evidence="2 3">
    <name type="scientific">Belnapia rosea</name>
    <dbReference type="NCBI Taxonomy" id="938405"/>
    <lineage>
        <taxon>Bacteria</taxon>
        <taxon>Pseudomonadati</taxon>
        <taxon>Pseudomonadota</taxon>
        <taxon>Alphaproteobacteria</taxon>
        <taxon>Acetobacterales</taxon>
        <taxon>Roseomonadaceae</taxon>
        <taxon>Belnapia</taxon>
    </lineage>
</organism>
<accession>A0A1G7DIR3</accession>
<gene>
    <name evidence="2" type="ORF">SAMN04487779_10473</name>
</gene>
<reference evidence="2 3" key="1">
    <citation type="submission" date="2016-10" db="EMBL/GenBank/DDBJ databases">
        <authorList>
            <person name="de Groot N.N."/>
        </authorList>
    </citation>
    <scope>NUCLEOTIDE SEQUENCE [LARGE SCALE GENOMIC DNA]</scope>
    <source>
        <strain evidence="2 3">CPCC 100156</strain>
    </source>
</reference>
<dbReference type="EMBL" id="FMZX01000047">
    <property type="protein sequence ID" value="SDE51373.1"/>
    <property type="molecule type" value="Genomic_DNA"/>
</dbReference>
<protein>
    <submittedName>
        <fullName evidence="2">Uncharacterized protein</fullName>
    </submittedName>
</protein>
<evidence type="ECO:0000313" key="2">
    <source>
        <dbReference type="EMBL" id="SDE51373.1"/>
    </source>
</evidence>
<evidence type="ECO:0000256" key="1">
    <source>
        <dbReference type="SAM" id="MobiDB-lite"/>
    </source>
</evidence>
<feature type="region of interest" description="Disordered" evidence="1">
    <location>
        <begin position="242"/>
        <end position="277"/>
    </location>
</feature>
<sequence length="277" mass="28422">MSNVIGFAASAVPAKRTICRGGPGNRSALFLHMLADHSALAEDIARRGAQWPERAAELAAAGVVDGGGKAPSAERCRMTWAAVRAHVAQSTARQAESHAARITTASQAALATVLEVIANADTPEARAAAVAALSALTGGAGVVAMAPAAVPAPAPRLPVSAAPMTAPATSTPEADDLAERQRLRSLLLSKPVPVATNPHAYVDAAFPETAVMRAEAQAEADAEYMRHQNIVMEARARKKAEAEAEAKAGAFDSDGRAPVPVVTNPNAYSDSAFPEGL</sequence>
<dbReference type="Proteomes" id="UP000198925">
    <property type="component" value="Unassembled WGS sequence"/>
</dbReference>
<evidence type="ECO:0000313" key="3">
    <source>
        <dbReference type="Proteomes" id="UP000198925"/>
    </source>
</evidence>
<keyword evidence="3" id="KW-1185">Reference proteome</keyword>
<proteinExistence type="predicted"/>
<name>A0A1G7DIR3_9PROT</name>